<feature type="compositionally biased region" description="Low complexity" evidence="11">
    <location>
        <begin position="8"/>
        <end position="22"/>
    </location>
</feature>
<evidence type="ECO:0000313" key="13">
    <source>
        <dbReference type="EMBL" id="EMA46047.1"/>
    </source>
</evidence>
<keyword evidence="8" id="KW-0249">Electron transport</keyword>
<dbReference type="PROSITE" id="PS51379">
    <property type="entry name" value="4FE4S_FER_2"/>
    <property type="match status" value="3"/>
</dbReference>
<dbReference type="EMBL" id="AOMD01000015">
    <property type="protein sequence ID" value="EMA46047.1"/>
    <property type="molecule type" value="Genomic_DNA"/>
</dbReference>
<dbReference type="Gene3D" id="3.30.70.20">
    <property type="match status" value="3"/>
</dbReference>
<comment type="caution">
    <text evidence="13">The sequence shown here is derived from an EMBL/GenBank/DDBJ whole genome shotgun (WGS) entry which is preliminary data.</text>
</comment>
<keyword evidence="10" id="KW-0411">Iron-sulfur</keyword>
<feature type="domain" description="4Fe-4S ferredoxin-type" evidence="12">
    <location>
        <begin position="199"/>
        <end position="228"/>
    </location>
</feature>
<protein>
    <submittedName>
        <fullName evidence="13">Respiratory nitrate reductase beta subunit</fullName>
    </submittedName>
</protein>
<evidence type="ECO:0000256" key="2">
    <source>
        <dbReference type="ARBA" id="ARBA00001966"/>
    </source>
</evidence>
<organism evidence="13 14">
    <name type="scientific">Halococcus saccharolyticus DSM 5350</name>
    <dbReference type="NCBI Taxonomy" id="1227455"/>
    <lineage>
        <taxon>Archaea</taxon>
        <taxon>Methanobacteriati</taxon>
        <taxon>Methanobacteriota</taxon>
        <taxon>Stenosarchaea group</taxon>
        <taxon>Halobacteria</taxon>
        <taxon>Halobacteriales</taxon>
        <taxon>Halococcaceae</taxon>
        <taxon>Halococcus</taxon>
    </lineage>
</organism>
<dbReference type="GO" id="GO:0009061">
    <property type="term" value="P:anaerobic respiration"/>
    <property type="evidence" value="ECO:0007669"/>
    <property type="project" value="InterPro"/>
</dbReference>
<dbReference type="NCBIfam" id="TIGR03478">
    <property type="entry name" value="DMSO_red_II_bet"/>
    <property type="match status" value="1"/>
</dbReference>
<dbReference type="GO" id="GO:0042597">
    <property type="term" value="C:periplasmic space"/>
    <property type="evidence" value="ECO:0007669"/>
    <property type="project" value="InterPro"/>
</dbReference>
<evidence type="ECO:0000256" key="8">
    <source>
        <dbReference type="ARBA" id="ARBA00022982"/>
    </source>
</evidence>
<evidence type="ECO:0000313" key="14">
    <source>
        <dbReference type="Proteomes" id="UP000011669"/>
    </source>
</evidence>
<dbReference type="GO" id="GO:0046872">
    <property type="term" value="F:metal ion binding"/>
    <property type="evidence" value="ECO:0007669"/>
    <property type="project" value="UniProtKB-KW"/>
</dbReference>
<evidence type="ECO:0000256" key="10">
    <source>
        <dbReference type="ARBA" id="ARBA00023014"/>
    </source>
</evidence>
<dbReference type="RefSeq" id="WP_006076869.1">
    <property type="nucleotide sequence ID" value="NZ_AOMD01000015.1"/>
</dbReference>
<evidence type="ECO:0000259" key="12">
    <source>
        <dbReference type="PROSITE" id="PS51379"/>
    </source>
</evidence>
<feature type="region of interest" description="Disordered" evidence="11">
    <location>
        <begin position="1"/>
        <end position="24"/>
    </location>
</feature>
<dbReference type="InterPro" id="IPR017839">
    <property type="entry name" value="DMSO_Rdtase_II_Fe-S_su"/>
</dbReference>
<dbReference type="SUPFAM" id="SSF54862">
    <property type="entry name" value="4Fe-4S ferredoxins"/>
    <property type="match status" value="1"/>
</dbReference>
<comment type="cofactor">
    <cofactor evidence="2">
        <name>[4Fe-4S] cluster</name>
        <dbReference type="ChEBI" id="CHEBI:49883"/>
    </cofactor>
</comment>
<dbReference type="CDD" id="cd10555">
    <property type="entry name" value="EBDH_beta"/>
    <property type="match status" value="1"/>
</dbReference>
<gene>
    <name evidence="13" type="ORF">C449_05062</name>
</gene>
<keyword evidence="7" id="KW-0677">Repeat</keyword>
<sequence length="387" mass="43879">MSSQNQQNATNETSSGNESTTAQSGQQIDIADGIDHQVAMVMDLNKCVGCQTCTIACKTLWTDSGGREYMYWNNVETQPGKGYPRGWEDDDGGYQSAEQAGNQEHLDYQEGDTSIPSQEDYGRAWDFNHTEVMYDGSDAPLRPQGENPEWGANWDEDQGAGEYPNSYYFYLPRICNHCTHPSCAEACPRKAIYKREEDGIVLVDQERCRGYRYCVEGCPYNKVYYNVMRKRSEKCIFCYPRLEGEGSGDGNFNLNDGDAVPPACATECPPQLRMVGFLDDEQGPIHKLVNEHEVALPLHPDYHTQPNVYYIPPFAPPQHSEDGESIDVERIPRPLLENLFGDRVHDALDTIERHRDRVRRGEDSELMDILTTNNPAQQYRLEAFDGE</sequence>
<keyword evidence="14" id="KW-1185">Reference proteome</keyword>
<dbReference type="Pfam" id="PF13247">
    <property type="entry name" value="Fer4_11"/>
    <property type="match status" value="1"/>
</dbReference>
<accession>M0MK42</accession>
<dbReference type="GO" id="GO:0009055">
    <property type="term" value="F:electron transfer activity"/>
    <property type="evidence" value="ECO:0007669"/>
    <property type="project" value="TreeGrafter"/>
</dbReference>
<dbReference type="PANTHER" id="PTHR43518:SF1">
    <property type="entry name" value="RESPIRATORY NITRATE REDUCTASE 1 BETA CHAIN"/>
    <property type="match status" value="1"/>
</dbReference>
<comment type="cofactor">
    <cofactor evidence="1">
        <name>[3Fe-4S] cluster</name>
        <dbReference type="ChEBI" id="CHEBI:21137"/>
    </cofactor>
</comment>
<keyword evidence="4" id="KW-0813">Transport</keyword>
<reference evidence="13 14" key="1">
    <citation type="journal article" date="2014" name="PLoS Genet.">
        <title>Phylogenetically driven sequencing of extremely halophilic archaea reveals strategies for static and dynamic osmo-response.</title>
        <authorList>
            <person name="Becker E.A."/>
            <person name="Seitzer P.M."/>
            <person name="Tritt A."/>
            <person name="Larsen D."/>
            <person name="Krusor M."/>
            <person name="Yao A.I."/>
            <person name="Wu D."/>
            <person name="Madern D."/>
            <person name="Eisen J.A."/>
            <person name="Darling A.E."/>
            <person name="Facciotti M.T."/>
        </authorList>
    </citation>
    <scope>NUCLEOTIDE SEQUENCE [LARGE SCALE GENOMIC DNA]</scope>
    <source>
        <strain evidence="13 14">DSM 5350</strain>
    </source>
</reference>
<dbReference type="STRING" id="1227455.C449_05062"/>
<evidence type="ECO:0000256" key="9">
    <source>
        <dbReference type="ARBA" id="ARBA00023004"/>
    </source>
</evidence>
<keyword evidence="5" id="KW-0004">4Fe-4S</keyword>
<dbReference type="InterPro" id="IPR017896">
    <property type="entry name" value="4Fe4S_Fe-S-bd"/>
</dbReference>
<keyword evidence="6" id="KW-0479">Metal-binding</keyword>
<dbReference type="GO" id="GO:0051539">
    <property type="term" value="F:4 iron, 4 sulfur cluster binding"/>
    <property type="evidence" value="ECO:0007669"/>
    <property type="project" value="UniProtKB-KW"/>
</dbReference>
<name>M0MK42_9EURY</name>
<evidence type="ECO:0000256" key="4">
    <source>
        <dbReference type="ARBA" id="ARBA00022448"/>
    </source>
</evidence>
<dbReference type="PATRIC" id="fig|1227455.4.peg.1031"/>
<evidence type="ECO:0000256" key="1">
    <source>
        <dbReference type="ARBA" id="ARBA00001927"/>
    </source>
</evidence>
<evidence type="ECO:0000256" key="11">
    <source>
        <dbReference type="SAM" id="MobiDB-lite"/>
    </source>
</evidence>
<keyword evidence="9" id="KW-0408">Iron</keyword>
<feature type="domain" description="4Fe-4S ferredoxin-type" evidence="12">
    <location>
        <begin position="166"/>
        <end position="197"/>
    </location>
</feature>
<dbReference type="Proteomes" id="UP000011669">
    <property type="component" value="Unassembled WGS sequence"/>
</dbReference>
<proteinExistence type="predicted"/>
<comment type="subcellular location">
    <subcellularLocation>
        <location evidence="3">Cell envelope</location>
    </subcellularLocation>
</comment>
<evidence type="ECO:0000256" key="6">
    <source>
        <dbReference type="ARBA" id="ARBA00022723"/>
    </source>
</evidence>
<evidence type="ECO:0000256" key="3">
    <source>
        <dbReference type="ARBA" id="ARBA00004196"/>
    </source>
</evidence>
<dbReference type="GO" id="GO:0016020">
    <property type="term" value="C:membrane"/>
    <property type="evidence" value="ECO:0007669"/>
    <property type="project" value="TreeGrafter"/>
</dbReference>
<dbReference type="PANTHER" id="PTHR43518">
    <property type="entry name" value="NITRATE REDUCTASE BETA SUBUNIT"/>
    <property type="match status" value="1"/>
</dbReference>
<dbReference type="InParanoid" id="M0MK42"/>
<dbReference type="AlphaFoldDB" id="M0MK42"/>
<evidence type="ECO:0000256" key="7">
    <source>
        <dbReference type="ARBA" id="ARBA00022737"/>
    </source>
</evidence>
<evidence type="ECO:0000256" key="5">
    <source>
        <dbReference type="ARBA" id="ARBA00022485"/>
    </source>
</evidence>
<feature type="domain" description="4Fe-4S ferredoxin-type" evidence="12">
    <location>
        <begin position="38"/>
        <end position="67"/>
    </location>
</feature>